<dbReference type="InterPro" id="IPR009003">
    <property type="entry name" value="Peptidase_S1_PA"/>
</dbReference>
<keyword evidence="3" id="KW-0378">Hydrolase</keyword>
<dbReference type="InterPro" id="IPR001254">
    <property type="entry name" value="Trypsin_dom"/>
</dbReference>
<proteinExistence type="predicted"/>
<evidence type="ECO:0000256" key="7">
    <source>
        <dbReference type="SAM" id="SignalP"/>
    </source>
</evidence>
<keyword evidence="9" id="KW-1185">Reference proteome</keyword>
<dbReference type="PRINTS" id="PR00722">
    <property type="entry name" value="CHYMOTRYPSIN"/>
</dbReference>
<dbReference type="CDD" id="cd00190">
    <property type="entry name" value="Tryp_SPc"/>
    <property type="match status" value="1"/>
</dbReference>
<evidence type="ECO:0000256" key="1">
    <source>
        <dbReference type="ARBA" id="ARBA00022670"/>
    </source>
</evidence>
<accession>A0ABM3WF27</accession>
<keyword evidence="1 10" id="KW-0645">Protease</keyword>
<dbReference type="GO" id="GO:0008233">
    <property type="term" value="F:peptidase activity"/>
    <property type="evidence" value="ECO:0007669"/>
    <property type="project" value="UniProtKB-KW"/>
</dbReference>
<organism evidence="9 10">
    <name type="scientific">Erinaceus europaeus</name>
    <name type="common">Western European hedgehog</name>
    <dbReference type="NCBI Taxonomy" id="9365"/>
    <lineage>
        <taxon>Eukaryota</taxon>
        <taxon>Metazoa</taxon>
        <taxon>Chordata</taxon>
        <taxon>Craniata</taxon>
        <taxon>Vertebrata</taxon>
        <taxon>Euteleostomi</taxon>
        <taxon>Mammalia</taxon>
        <taxon>Eutheria</taxon>
        <taxon>Laurasiatheria</taxon>
        <taxon>Eulipotyphla</taxon>
        <taxon>Erinaceidae</taxon>
        <taxon>Erinaceinae</taxon>
        <taxon>Erinaceus</taxon>
    </lineage>
</organism>
<evidence type="ECO:0000313" key="9">
    <source>
        <dbReference type="Proteomes" id="UP001652624"/>
    </source>
</evidence>
<dbReference type="InterPro" id="IPR001314">
    <property type="entry name" value="Peptidase_S1A"/>
</dbReference>
<evidence type="ECO:0000256" key="4">
    <source>
        <dbReference type="ARBA" id="ARBA00022825"/>
    </source>
</evidence>
<keyword evidence="6" id="KW-0325">Glycoprotein</keyword>
<dbReference type="SMART" id="SM00020">
    <property type="entry name" value="Tryp_SPc"/>
    <property type="match status" value="1"/>
</dbReference>
<dbReference type="Pfam" id="PF00089">
    <property type="entry name" value="Trypsin"/>
    <property type="match status" value="1"/>
</dbReference>
<dbReference type="Gene3D" id="2.40.10.10">
    <property type="entry name" value="Trypsin-like serine proteases"/>
    <property type="match status" value="1"/>
</dbReference>
<sequence length="308" mass="33907">MGPTSWVFLLSLVLGILGTDEEKPENLLESICGRPAVLTSIASGREATAGQWPWQVSIRQGLSHVCAATLISEQWVLTAASCFWSKDTRKYHVLMGSLQAFGRPDTKATLIPVSRVVSYPDFQENTSSTIAVAELAYPVSFSPAVLPICLPSSAFQLKNSTSCWVTGWDNHSVRISNNLKMLRVPLSHLQTCRDYYQESLLQPVQPVLSEPTICSKPLASQRDHCIGSKGDPLICKVEDFWVLAGVVSWTSNCLHSSEPAVYTNISLYKSWIEKLAISFTNFSATHHLHFSGLFTAMLLPFILGGCNN</sequence>
<gene>
    <name evidence="10" type="primary">LOC132534754</name>
</gene>
<evidence type="ECO:0000256" key="6">
    <source>
        <dbReference type="ARBA" id="ARBA00023180"/>
    </source>
</evidence>
<evidence type="ECO:0000256" key="2">
    <source>
        <dbReference type="ARBA" id="ARBA00022729"/>
    </source>
</evidence>
<feature type="domain" description="Peptidase S1" evidence="8">
    <location>
        <begin position="41"/>
        <end position="277"/>
    </location>
</feature>
<dbReference type="GeneID" id="132534754"/>
<evidence type="ECO:0000259" key="8">
    <source>
        <dbReference type="PROSITE" id="PS50240"/>
    </source>
</evidence>
<feature type="chain" id="PRO_5046843584" evidence="7">
    <location>
        <begin position="19"/>
        <end position="308"/>
    </location>
</feature>
<dbReference type="InterPro" id="IPR043504">
    <property type="entry name" value="Peptidase_S1_PA_chymotrypsin"/>
</dbReference>
<dbReference type="PANTHER" id="PTHR24253:SF144">
    <property type="entry name" value="CHYMOTRYPSIN-LIKE PROTEASE CTRL-1-RELATED"/>
    <property type="match status" value="1"/>
</dbReference>
<evidence type="ECO:0000313" key="10">
    <source>
        <dbReference type="RefSeq" id="XP_060035181.1"/>
    </source>
</evidence>
<keyword evidence="5" id="KW-1015">Disulfide bond</keyword>
<keyword evidence="4" id="KW-0720">Serine protease</keyword>
<protein>
    <submittedName>
        <fullName evidence="10">Serine protease 45</fullName>
    </submittedName>
</protein>
<dbReference type="GO" id="GO:0006508">
    <property type="term" value="P:proteolysis"/>
    <property type="evidence" value="ECO:0007669"/>
    <property type="project" value="UniProtKB-KW"/>
</dbReference>
<dbReference type="Proteomes" id="UP001652624">
    <property type="component" value="Chromosome 19"/>
</dbReference>
<reference evidence="10" key="1">
    <citation type="submission" date="2025-08" db="UniProtKB">
        <authorList>
            <consortium name="RefSeq"/>
        </authorList>
    </citation>
    <scope>IDENTIFICATION</scope>
</reference>
<dbReference type="SUPFAM" id="SSF50494">
    <property type="entry name" value="Trypsin-like serine proteases"/>
    <property type="match status" value="1"/>
</dbReference>
<keyword evidence="2 7" id="KW-0732">Signal</keyword>
<evidence type="ECO:0000256" key="5">
    <source>
        <dbReference type="ARBA" id="ARBA00023157"/>
    </source>
</evidence>
<feature type="signal peptide" evidence="7">
    <location>
        <begin position="1"/>
        <end position="18"/>
    </location>
</feature>
<dbReference type="RefSeq" id="XP_060035181.1">
    <property type="nucleotide sequence ID" value="XM_060179198.1"/>
</dbReference>
<dbReference type="PROSITE" id="PS50240">
    <property type="entry name" value="TRYPSIN_DOM"/>
    <property type="match status" value="1"/>
</dbReference>
<dbReference type="PANTHER" id="PTHR24253">
    <property type="entry name" value="TRANSMEMBRANE PROTEASE SERINE"/>
    <property type="match status" value="1"/>
</dbReference>
<evidence type="ECO:0000256" key="3">
    <source>
        <dbReference type="ARBA" id="ARBA00022801"/>
    </source>
</evidence>
<name>A0ABM3WF27_ERIEU</name>